<gene>
    <name evidence="1" type="ORF">LCGC14_2687460</name>
</gene>
<proteinExistence type="predicted"/>
<evidence type="ECO:0000313" key="1">
    <source>
        <dbReference type="EMBL" id="KKK93978.1"/>
    </source>
</evidence>
<comment type="caution">
    <text evidence="1">The sequence shown here is derived from an EMBL/GenBank/DDBJ whole genome shotgun (WGS) entry which is preliminary data.</text>
</comment>
<sequence length="32" mass="3510">MTINIEGSVVSENELTDLIDTTLSNNMEGKIK</sequence>
<protein>
    <submittedName>
        <fullName evidence="1">Uncharacterized protein</fullName>
    </submittedName>
</protein>
<organism evidence="1">
    <name type="scientific">marine sediment metagenome</name>
    <dbReference type="NCBI Taxonomy" id="412755"/>
    <lineage>
        <taxon>unclassified sequences</taxon>
        <taxon>metagenomes</taxon>
        <taxon>ecological metagenomes</taxon>
    </lineage>
</organism>
<accession>A0A0F8ZJK2</accession>
<name>A0A0F8ZJK2_9ZZZZ</name>
<reference evidence="1" key="1">
    <citation type="journal article" date="2015" name="Nature">
        <title>Complex archaea that bridge the gap between prokaryotes and eukaryotes.</title>
        <authorList>
            <person name="Spang A."/>
            <person name="Saw J.H."/>
            <person name="Jorgensen S.L."/>
            <person name="Zaremba-Niedzwiedzka K."/>
            <person name="Martijn J."/>
            <person name="Lind A.E."/>
            <person name="van Eijk R."/>
            <person name="Schleper C."/>
            <person name="Guy L."/>
            <person name="Ettema T.J."/>
        </authorList>
    </citation>
    <scope>NUCLEOTIDE SEQUENCE</scope>
</reference>
<dbReference type="EMBL" id="LAZR01047541">
    <property type="protein sequence ID" value="KKK93978.1"/>
    <property type="molecule type" value="Genomic_DNA"/>
</dbReference>
<dbReference type="AlphaFoldDB" id="A0A0F8ZJK2"/>